<reference evidence="1" key="1">
    <citation type="submission" date="2021-07" db="EMBL/GenBank/DDBJ databases">
        <authorList>
            <person name="Durling M."/>
        </authorList>
    </citation>
    <scope>NUCLEOTIDE SEQUENCE</scope>
</reference>
<evidence type="ECO:0000313" key="1">
    <source>
        <dbReference type="EMBL" id="CAG8956769.1"/>
    </source>
</evidence>
<sequence>MDELVYLHTLRLSYKEIQDVVYFNFIFKIHVQIKGQELKELCSVLHPQALVSIRSVGFLSNVQLTCVGYPFGEESIRDTHALVDNVPALKFVGIRWEHLNPETPGWLVANGYGKRYTIPLLKELKEFEGMLELARLFLHVNSIISFVCESLDISESANAGAMETRQKEDLWLECEGLAVRFANALYAGLNSNRPVTYRGIPRIYIRTEPNSPLWRLDSWDAEEWGYGEYWATDE</sequence>
<organism evidence="1 2">
    <name type="scientific">Hymenoscyphus fraxineus</name>
    <dbReference type="NCBI Taxonomy" id="746836"/>
    <lineage>
        <taxon>Eukaryota</taxon>
        <taxon>Fungi</taxon>
        <taxon>Dikarya</taxon>
        <taxon>Ascomycota</taxon>
        <taxon>Pezizomycotina</taxon>
        <taxon>Leotiomycetes</taxon>
        <taxon>Helotiales</taxon>
        <taxon>Helotiaceae</taxon>
        <taxon>Hymenoscyphus</taxon>
    </lineage>
</organism>
<dbReference type="EMBL" id="CAJVRL010000073">
    <property type="protein sequence ID" value="CAG8956769.1"/>
    <property type="molecule type" value="Genomic_DNA"/>
</dbReference>
<proteinExistence type="predicted"/>
<comment type="caution">
    <text evidence="1">The sequence shown here is derived from an EMBL/GenBank/DDBJ whole genome shotgun (WGS) entry which is preliminary data.</text>
</comment>
<evidence type="ECO:0000313" key="2">
    <source>
        <dbReference type="Proteomes" id="UP000696280"/>
    </source>
</evidence>
<name>A0A9N9L0A9_9HELO</name>
<gene>
    <name evidence="1" type="ORF">HYFRA_00011158</name>
</gene>
<protein>
    <submittedName>
        <fullName evidence="1">Uncharacterized protein</fullName>
    </submittedName>
</protein>
<accession>A0A9N9L0A9</accession>
<dbReference type="AlphaFoldDB" id="A0A9N9L0A9"/>
<keyword evidence="2" id="KW-1185">Reference proteome</keyword>
<dbReference type="Proteomes" id="UP000696280">
    <property type="component" value="Unassembled WGS sequence"/>
</dbReference>